<keyword evidence="2" id="KW-1185">Reference proteome</keyword>
<proteinExistence type="predicted"/>
<sequence>MDIQLLDERNCNKPLAVLIDVEPGVYLNEIRQIISDQVSDILPEGKYEFQHHGIKISKVEEATVRLSKIALPGDDPSLCMLSLSFSNLNGAENVSKDRDLESPLSVKTEASQFTPQTHVSTVTKTLQLRSPTAVELRNLKIFTDKEIESGRGKEPLYRTFWNKKVQELSKDRKMSNKEIYKRVNESWQLHRSELMELETQEIQTKCKEIEADAACGSNDSRLKKTTLPNNVLRVQEASEAIKSLTAEVNSFSEKLKRSHDALEKENFRKELKRAKTSLLFSTSELRKAQDALRKNLGVKKSEFAKHLSP</sequence>
<protein>
    <submittedName>
        <fullName evidence="1">Uncharacterized protein</fullName>
    </submittedName>
</protein>
<comment type="caution">
    <text evidence="1">The sequence shown here is derived from an EMBL/GenBank/DDBJ whole genome shotgun (WGS) entry which is preliminary data.</text>
</comment>
<dbReference type="AlphaFoldDB" id="A0A6S7I0C9"/>
<gene>
    <name evidence="1" type="ORF">PACLA_8A025183</name>
</gene>
<name>A0A6S7I0C9_PARCT</name>
<evidence type="ECO:0000313" key="1">
    <source>
        <dbReference type="EMBL" id="CAB4010457.1"/>
    </source>
</evidence>
<accession>A0A6S7I0C9</accession>
<evidence type="ECO:0000313" key="2">
    <source>
        <dbReference type="Proteomes" id="UP001152795"/>
    </source>
</evidence>
<dbReference type="OrthoDB" id="5961616at2759"/>
<reference evidence="1" key="1">
    <citation type="submission" date="2020-04" db="EMBL/GenBank/DDBJ databases">
        <authorList>
            <person name="Alioto T."/>
            <person name="Alioto T."/>
            <person name="Gomez Garrido J."/>
        </authorList>
    </citation>
    <scope>NUCLEOTIDE SEQUENCE</scope>
    <source>
        <strain evidence="1">A484AB</strain>
    </source>
</reference>
<organism evidence="1 2">
    <name type="scientific">Paramuricea clavata</name>
    <name type="common">Red gorgonian</name>
    <name type="synonym">Violescent sea-whip</name>
    <dbReference type="NCBI Taxonomy" id="317549"/>
    <lineage>
        <taxon>Eukaryota</taxon>
        <taxon>Metazoa</taxon>
        <taxon>Cnidaria</taxon>
        <taxon>Anthozoa</taxon>
        <taxon>Octocorallia</taxon>
        <taxon>Malacalcyonacea</taxon>
        <taxon>Plexauridae</taxon>
        <taxon>Paramuricea</taxon>
    </lineage>
</organism>
<dbReference type="EMBL" id="CACRXK020006790">
    <property type="protein sequence ID" value="CAB4010457.1"/>
    <property type="molecule type" value="Genomic_DNA"/>
</dbReference>
<dbReference type="Proteomes" id="UP001152795">
    <property type="component" value="Unassembled WGS sequence"/>
</dbReference>